<dbReference type="Proteomes" id="UP000308600">
    <property type="component" value="Unassembled WGS sequence"/>
</dbReference>
<organism evidence="1 2">
    <name type="scientific">Pluteus cervinus</name>
    <dbReference type="NCBI Taxonomy" id="181527"/>
    <lineage>
        <taxon>Eukaryota</taxon>
        <taxon>Fungi</taxon>
        <taxon>Dikarya</taxon>
        <taxon>Basidiomycota</taxon>
        <taxon>Agaricomycotina</taxon>
        <taxon>Agaricomycetes</taxon>
        <taxon>Agaricomycetidae</taxon>
        <taxon>Agaricales</taxon>
        <taxon>Pluteineae</taxon>
        <taxon>Pluteaceae</taxon>
        <taxon>Pluteus</taxon>
    </lineage>
</organism>
<evidence type="ECO:0000313" key="1">
    <source>
        <dbReference type="EMBL" id="TFK65411.1"/>
    </source>
</evidence>
<keyword evidence="2" id="KW-1185">Reference proteome</keyword>
<gene>
    <name evidence="1" type="ORF">BDN72DRAFT_801162</name>
</gene>
<dbReference type="EMBL" id="ML208437">
    <property type="protein sequence ID" value="TFK65411.1"/>
    <property type="molecule type" value="Genomic_DNA"/>
</dbReference>
<evidence type="ECO:0000313" key="2">
    <source>
        <dbReference type="Proteomes" id="UP000308600"/>
    </source>
</evidence>
<sequence>MSSSKRANAPVQEMPGLVLHPTDVTVSSIPATKRKIRLELTESRGSAPSAAKPSIIYKSDPQQVELGKGNVWKIDKPLPLISAEVTIRVMEIYVVHADKVVAQHSIPRDIILQSFLKDDTASELEFASPDNKIKIKVKRDSLLDVLHQMVLPQSLMDKLGRTQIAVDLLFGVGSGLSELDPRAKAVSGLLGLVKQQLEQQKVCYEGISNLFDKMARFLPYFERTGEIENWQMLKDVIQKILSLMQKTLQTVIMYCNKSTFAQFAQFVLSEQKERFSQLSTDFDGLLQEYDIAFKTELAATLAKDQVLKYLEKLKPVEISPGNRCLENTRIPVLRELSEWTQSGPDTHSIFWLYGLAGTGKSTIAASFVQWLQAHKMLGAFFTCRRGHKALSSPLQLLQTICYGLSHVHKPYGRLVAQAIDDDAYFGTGIATISTFFQQFFEVPFKSLGAISGKQVLVIVIDALDECGTVNERTELLQCLIRLKTTCSGLKVLITSRANDEIQRALSGCSMLYSIQLSSCDEDIETFFRVKCLGFNFKDSDIQDLVKAAAGLFIWANTACNYLTQRFDKESGLKAILKLVPTSTSPYAHLHQLYETILCDAIPDNVENNDSFQRVLGAILLAVKPLTQDALVEIVQQPNISRNAIKRVVKQLHAVLQCNNNRITVIHLSFAEYLLQHQCLDRFRINTSEQHCNLVDHCIQILSAQLRFNICGFESSYILNDQVEDLQAKIETCISVELQYASVYWVYHYNECGNMDRRELDKRLCQLLQSWNALYWME</sequence>
<name>A0ACD3AIS4_9AGAR</name>
<feature type="non-terminal residue" evidence="1">
    <location>
        <position position="777"/>
    </location>
</feature>
<protein>
    <submittedName>
        <fullName evidence="1">Uncharacterized protein</fullName>
    </submittedName>
</protein>
<accession>A0ACD3AIS4</accession>
<reference evidence="1 2" key="1">
    <citation type="journal article" date="2019" name="Nat. Ecol. Evol.">
        <title>Megaphylogeny resolves global patterns of mushroom evolution.</title>
        <authorList>
            <person name="Varga T."/>
            <person name="Krizsan K."/>
            <person name="Foldi C."/>
            <person name="Dima B."/>
            <person name="Sanchez-Garcia M."/>
            <person name="Sanchez-Ramirez S."/>
            <person name="Szollosi G.J."/>
            <person name="Szarkandi J.G."/>
            <person name="Papp V."/>
            <person name="Albert L."/>
            <person name="Andreopoulos W."/>
            <person name="Angelini C."/>
            <person name="Antonin V."/>
            <person name="Barry K.W."/>
            <person name="Bougher N.L."/>
            <person name="Buchanan P."/>
            <person name="Buyck B."/>
            <person name="Bense V."/>
            <person name="Catcheside P."/>
            <person name="Chovatia M."/>
            <person name="Cooper J."/>
            <person name="Damon W."/>
            <person name="Desjardin D."/>
            <person name="Finy P."/>
            <person name="Geml J."/>
            <person name="Haridas S."/>
            <person name="Hughes K."/>
            <person name="Justo A."/>
            <person name="Karasinski D."/>
            <person name="Kautmanova I."/>
            <person name="Kiss B."/>
            <person name="Kocsube S."/>
            <person name="Kotiranta H."/>
            <person name="LaButti K.M."/>
            <person name="Lechner B.E."/>
            <person name="Liimatainen K."/>
            <person name="Lipzen A."/>
            <person name="Lukacs Z."/>
            <person name="Mihaltcheva S."/>
            <person name="Morgado L.N."/>
            <person name="Niskanen T."/>
            <person name="Noordeloos M.E."/>
            <person name="Ohm R.A."/>
            <person name="Ortiz-Santana B."/>
            <person name="Ovrebo C."/>
            <person name="Racz N."/>
            <person name="Riley R."/>
            <person name="Savchenko A."/>
            <person name="Shiryaev A."/>
            <person name="Soop K."/>
            <person name="Spirin V."/>
            <person name="Szebenyi C."/>
            <person name="Tomsovsky M."/>
            <person name="Tulloss R.E."/>
            <person name="Uehling J."/>
            <person name="Grigoriev I.V."/>
            <person name="Vagvolgyi C."/>
            <person name="Papp T."/>
            <person name="Martin F.M."/>
            <person name="Miettinen O."/>
            <person name="Hibbett D.S."/>
            <person name="Nagy L.G."/>
        </authorList>
    </citation>
    <scope>NUCLEOTIDE SEQUENCE [LARGE SCALE GENOMIC DNA]</scope>
    <source>
        <strain evidence="1 2">NL-1719</strain>
    </source>
</reference>
<proteinExistence type="predicted"/>